<feature type="non-terminal residue" evidence="2">
    <location>
        <position position="1"/>
    </location>
</feature>
<accession>A0A9N9IAV4</accession>
<dbReference type="AlphaFoldDB" id="A0A9N9IAV4"/>
<proteinExistence type="predicted"/>
<gene>
    <name evidence="2" type="ORF">FCALED_LOCUS14690</name>
</gene>
<feature type="compositionally biased region" description="Low complexity" evidence="1">
    <location>
        <begin position="132"/>
        <end position="144"/>
    </location>
</feature>
<sequence length="427" mass="48757">DIAEIQANTDDNFFNCIEFNNLTLNINNDKDATEFISVSATICPGISDTSYIEIKKLQKLLISRKNDILKSQPVYAIGIDFQKDSTEPCIACWFAKPLDITILECLETMFEDQFEVIYQIVNPVSENEDDNNQSSSESSKSSIDNKIRISSTAGVQVVDQKNPNVRQNFNISANLWANTAPFKNENSLHYHLEILGCGVGNILSHRWKALKKLGFCYVLHSLKLHVSSVPDNTFMLKEGSQPKQPNRVFEVLKGHETNINAQAGGASFGVKNIHNTKSSLNKWNLFYEGPVDGDCWTYIYADNDLDKDINSRKSYTPDETHSGKWIIFKDMREFHVTITQVLCCEFNGWRRRFFPLPLIGPELLRFYPKINHSLKVTFKDIKNFNENFTRLSNEIHHNNNNIIDIAIGNNKMELTENSNIQNSDIIE</sequence>
<reference evidence="2" key="1">
    <citation type="submission" date="2021-06" db="EMBL/GenBank/DDBJ databases">
        <authorList>
            <person name="Kallberg Y."/>
            <person name="Tangrot J."/>
            <person name="Rosling A."/>
        </authorList>
    </citation>
    <scope>NUCLEOTIDE SEQUENCE</scope>
    <source>
        <strain evidence="2">UK204</strain>
    </source>
</reference>
<feature type="non-terminal residue" evidence="2">
    <location>
        <position position="427"/>
    </location>
</feature>
<evidence type="ECO:0000313" key="2">
    <source>
        <dbReference type="EMBL" id="CAG8726321.1"/>
    </source>
</evidence>
<comment type="caution">
    <text evidence="2">The sequence shown here is derived from an EMBL/GenBank/DDBJ whole genome shotgun (WGS) entry which is preliminary data.</text>
</comment>
<evidence type="ECO:0000313" key="3">
    <source>
        <dbReference type="Proteomes" id="UP000789570"/>
    </source>
</evidence>
<feature type="region of interest" description="Disordered" evidence="1">
    <location>
        <begin position="126"/>
        <end position="145"/>
    </location>
</feature>
<keyword evidence="3" id="KW-1185">Reference proteome</keyword>
<dbReference type="OrthoDB" id="2447036at2759"/>
<evidence type="ECO:0000256" key="1">
    <source>
        <dbReference type="SAM" id="MobiDB-lite"/>
    </source>
</evidence>
<dbReference type="Proteomes" id="UP000789570">
    <property type="component" value="Unassembled WGS sequence"/>
</dbReference>
<protein>
    <submittedName>
        <fullName evidence="2">4703_t:CDS:1</fullName>
    </submittedName>
</protein>
<name>A0A9N9IAV4_9GLOM</name>
<organism evidence="2 3">
    <name type="scientific">Funneliformis caledonium</name>
    <dbReference type="NCBI Taxonomy" id="1117310"/>
    <lineage>
        <taxon>Eukaryota</taxon>
        <taxon>Fungi</taxon>
        <taxon>Fungi incertae sedis</taxon>
        <taxon>Mucoromycota</taxon>
        <taxon>Glomeromycotina</taxon>
        <taxon>Glomeromycetes</taxon>
        <taxon>Glomerales</taxon>
        <taxon>Glomeraceae</taxon>
        <taxon>Funneliformis</taxon>
    </lineage>
</organism>
<dbReference type="EMBL" id="CAJVPQ010011249">
    <property type="protein sequence ID" value="CAG8726321.1"/>
    <property type="molecule type" value="Genomic_DNA"/>
</dbReference>